<dbReference type="SMART" id="SM00382">
    <property type="entry name" value="AAA"/>
    <property type="match status" value="1"/>
</dbReference>
<dbReference type="PANTHER" id="PTHR10760:SF2">
    <property type="entry name" value="LD13476P-RELATED"/>
    <property type="match status" value="1"/>
</dbReference>
<protein>
    <submittedName>
        <fullName evidence="4">TOR1B-like protein</fullName>
    </submittedName>
</protein>
<reference evidence="4" key="1">
    <citation type="submission" date="2022-11" db="EMBL/GenBank/DDBJ databases">
        <title>Centuries of genome instability and evolution in soft-shell clam transmissible cancer (bioRxiv).</title>
        <authorList>
            <person name="Hart S.F.M."/>
            <person name="Yonemitsu M.A."/>
            <person name="Giersch R.M."/>
            <person name="Beal B.F."/>
            <person name="Arriagada G."/>
            <person name="Davis B.W."/>
            <person name="Ostrander E.A."/>
            <person name="Goff S.P."/>
            <person name="Metzger M.J."/>
        </authorList>
    </citation>
    <scope>NUCLEOTIDE SEQUENCE</scope>
    <source>
        <strain evidence="4">MELC-2E11</strain>
        <tissue evidence="4">Siphon/mantle</tissue>
    </source>
</reference>
<dbReference type="InterPro" id="IPR027417">
    <property type="entry name" value="P-loop_NTPase"/>
</dbReference>
<comment type="similarity">
    <text evidence="1">Belongs to the ClpA/ClpB family. Torsin subfamily.</text>
</comment>
<evidence type="ECO:0000259" key="3">
    <source>
        <dbReference type="SMART" id="SM00382"/>
    </source>
</evidence>
<proteinExistence type="inferred from homology"/>
<dbReference type="SUPFAM" id="SSF52540">
    <property type="entry name" value="P-loop containing nucleoside triphosphate hydrolases"/>
    <property type="match status" value="1"/>
</dbReference>
<dbReference type="Pfam" id="PF06309">
    <property type="entry name" value="Torsin"/>
    <property type="match status" value="1"/>
</dbReference>
<feature type="signal peptide" evidence="2">
    <location>
        <begin position="1"/>
        <end position="17"/>
    </location>
</feature>
<sequence length="311" mass="35766">MCLQLLIFICVSPIMFSSTWIYCTWNECCSSTWITRNLTGLAFALNQNLYGQHLVIGPTVKHLRGHVETHPKRPLVLSFHGLPGTGKSFVSSMIAEHMYAKGMSSQYVHYFSATKDFIHEGKMEEYQLTIKHKIVAAVQACPQSLFIFDEMDKMPSGIMDVVKPYLEYNQPVDGTDYRHSVFLFLSNMGGNQITNALLDHIQNGKERYTLNFRNLEEIVRLPHALMNSDLVRSSLITAFIPFLPLERRHVEKCIRDGLFAKGHYQYGFQIDQDVVKQTADELTYFPEDTRLFSTTGCKRVYEKIDLIMQQD</sequence>
<organism evidence="4 5">
    <name type="scientific">Mya arenaria</name>
    <name type="common">Soft-shell clam</name>
    <dbReference type="NCBI Taxonomy" id="6604"/>
    <lineage>
        <taxon>Eukaryota</taxon>
        <taxon>Metazoa</taxon>
        <taxon>Spiralia</taxon>
        <taxon>Lophotrochozoa</taxon>
        <taxon>Mollusca</taxon>
        <taxon>Bivalvia</taxon>
        <taxon>Autobranchia</taxon>
        <taxon>Heteroconchia</taxon>
        <taxon>Euheterodonta</taxon>
        <taxon>Imparidentia</taxon>
        <taxon>Neoheterodontei</taxon>
        <taxon>Myida</taxon>
        <taxon>Myoidea</taxon>
        <taxon>Myidae</taxon>
        <taxon>Mya</taxon>
    </lineage>
</organism>
<dbReference type="InterPro" id="IPR010448">
    <property type="entry name" value="Torsin"/>
</dbReference>
<name>A0ABY7DM32_MYAAR</name>
<dbReference type="InterPro" id="IPR003593">
    <property type="entry name" value="AAA+_ATPase"/>
</dbReference>
<evidence type="ECO:0000256" key="2">
    <source>
        <dbReference type="SAM" id="SignalP"/>
    </source>
</evidence>
<evidence type="ECO:0000256" key="1">
    <source>
        <dbReference type="ARBA" id="ARBA00006235"/>
    </source>
</evidence>
<dbReference type="Gene3D" id="3.40.50.300">
    <property type="entry name" value="P-loop containing nucleotide triphosphate hydrolases"/>
    <property type="match status" value="1"/>
</dbReference>
<feature type="domain" description="AAA+ ATPase" evidence="3">
    <location>
        <begin position="73"/>
        <end position="207"/>
    </location>
</feature>
<feature type="chain" id="PRO_5045229310" evidence="2">
    <location>
        <begin position="18"/>
        <end position="311"/>
    </location>
</feature>
<dbReference type="Proteomes" id="UP001164746">
    <property type="component" value="Chromosome 3"/>
</dbReference>
<dbReference type="Pfam" id="PF21376">
    <property type="entry name" value="TOR1A_C"/>
    <property type="match status" value="1"/>
</dbReference>
<evidence type="ECO:0000313" key="5">
    <source>
        <dbReference type="Proteomes" id="UP001164746"/>
    </source>
</evidence>
<dbReference type="EMBL" id="CP111014">
    <property type="protein sequence ID" value="WAQ97943.1"/>
    <property type="molecule type" value="Genomic_DNA"/>
</dbReference>
<accession>A0ABY7DM32</accession>
<dbReference type="PANTHER" id="PTHR10760">
    <property type="entry name" value="TORSIN"/>
    <property type="match status" value="1"/>
</dbReference>
<evidence type="ECO:0000313" key="4">
    <source>
        <dbReference type="EMBL" id="WAQ97943.1"/>
    </source>
</evidence>
<gene>
    <name evidence="4" type="ORF">MAR_022316</name>
</gene>
<keyword evidence="2" id="KW-0732">Signal</keyword>
<dbReference type="InterPro" id="IPR049337">
    <property type="entry name" value="TOR1A_C"/>
</dbReference>
<keyword evidence="5" id="KW-1185">Reference proteome</keyword>